<sequence>MQVLPPPEFNKREPPVEADDHDAKDAHSLTPVSASPCSVWPCGVKTEPADLCRPGQLVSNRQVHVQAKTAARSLRSTAVNEDENIMLALTHDARMDRLLAWLPTQRPLPRPSAASTTSSISCMPSAHSCIDLMYAKRKEVGEFSESLRHVRILPAALEKDYYEEVGAETG</sequence>
<protein>
    <submittedName>
        <fullName evidence="2">Uncharacterized protein</fullName>
    </submittedName>
</protein>
<evidence type="ECO:0000313" key="3">
    <source>
        <dbReference type="Proteomes" id="UP000266841"/>
    </source>
</evidence>
<dbReference type="AlphaFoldDB" id="K0SPG9"/>
<reference evidence="2 3" key="1">
    <citation type="journal article" date="2012" name="Genome Biol.">
        <title>Genome and low-iron response of an oceanic diatom adapted to chronic iron limitation.</title>
        <authorList>
            <person name="Lommer M."/>
            <person name="Specht M."/>
            <person name="Roy A.S."/>
            <person name="Kraemer L."/>
            <person name="Andreson R."/>
            <person name="Gutowska M.A."/>
            <person name="Wolf J."/>
            <person name="Bergner S.V."/>
            <person name="Schilhabel M.B."/>
            <person name="Klostermeier U.C."/>
            <person name="Beiko R.G."/>
            <person name="Rosenstiel P."/>
            <person name="Hippler M."/>
            <person name="Laroche J."/>
        </authorList>
    </citation>
    <scope>NUCLEOTIDE SEQUENCE [LARGE SCALE GENOMIC DNA]</scope>
    <source>
        <strain evidence="2 3">CCMP1005</strain>
    </source>
</reference>
<organism evidence="2 3">
    <name type="scientific">Thalassiosira oceanica</name>
    <name type="common">Marine diatom</name>
    <dbReference type="NCBI Taxonomy" id="159749"/>
    <lineage>
        <taxon>Eukaryota</taxon>
        <taxon>Sar</taxon>
        <taxon>Stramenopiles</taxon>
        <taxon>Ochrophyta</taxon>
        <taxon>Bacillariophyta</taxon>
        <taxon>Coscinodiscophyceae</taxon>
        <taxon>Thalassiosirophycidae</taxon>
        <taxon>Thalassiosirales</taxon>
        <taxon>Thalassiosiraceae</taxon>
        <taxon>Thalassiosira</taxon>
    </lineage>
</organism>
<gene>
    <name evidence="2" type="ORF">THAOC_12123</name>
</gene>
<evidence type="ECO:0000256" key="1">
    <source>
        <dbReference type="SAM" id="MobiDB-lite"/>
    </source>
</evidence>
<comment type="caution">
    <text evidence="2">The sequence shown here is derived from an EMBL/GenBank/DDBJ whole genome shotgun (WGS) entry which is preliminary data.</text>
</comment>
<dbReference type="Proteomes" id="UP000266841">
    <property type="component" value="Unassembled WGS sequence"/>
</dbReference>
<name>K0SPG9_THAOC</name>
<proteinExistence type="predicted"/>
<accession>K0SPG9</accession>
<evidence type="ECO:0000313" key="2">
    <source>
        <dbReference type="EMBL" id="EJK66904.1"/>
    </source>
</evidence>
<feature type="region of interest" description="Disordered" evidence="1">
    <location>
        <begin position="1"/>
        <end position="30"/>
    </location>
</feature>
<dbReference type="EMBL" id="AGNL01014019">
    <property type="protein sequence ID" value="EJK66904.1"/>
    <property type="molecule type" value="Genomic_DNA"/>
</dbReference>
<keyword evidence="3" id="KW-1185">Reference proteome</keyword>